<dbReference type="SUPFAM" id="SSF53335">
    <property type="entry name" value="S-adenosyl-L-methionine-dependent methyltransferases"/>
    <property type="match status" value="1"/>
</dbReference>
<dbReference type="HOGENOM" id="CLU_1711271_0_0_7"/>
<evidence type="ECO:0000313" key="1">
    <source>
        <dbReference type="EMBL" id="ABF90433.1"/>
    </source>
</evidence>
<name>Q1D8K4_MYXXD</name>
<dbReference type="AlphaFoldDB" id="Q1D8K4"/>
<proteinExistence type="predicted"/>
<organism evidence="1 2">
    <name type="scientific">Myxococcus xanthus (strain DK1622)</name>
    <dbReference type="NCBI Taxonomy" id="246197"/>
    <lineage>
        <taxon>Bacteria</taxon>
        <taxon>Pseudomonadati</taxon>
        <taxon>Myxococcota</taxon>
        <taxon>Myxococcia</taxon>
        <taxon>Myxococcales</taxon>
        <taxon>Cystobacterineae</taxon>
        <taxon>Myxococcaceae</taxon>
        <taxon>Myxococcus</taxon>
    </lineage>
</organism>
<accession>Q1D8K4</accession>
<evidence type="ECO:0000313" key="2">
    <source>
        <dbReference type="Proteomes" id="UP000002402"/>
    </source>
</evidence>
<dbReference type="EMBL" id="CP000113">
    <property type="protein sequence ID" value="ABF90433.1"/>
    <property type="molecule type" value="Genomic_DNA"/>
</dbReference>
<reference evidence="1 2" key="1">
    <citation type="journal article" date="2006" name="Proc. Natl. Acad. Sci. U.S.A.">
        <title>Evolution of sensory complexity recorded in a myxobacterial genome.</title>
        <authorList>
            <person name="Goldman B.S."/>
            <person name="Nierman W.C."/>
            <person name="Kaiser D."/>
            <person name="Slater S.C."/>
            <person name="Durkin A.S."/>
            <person name="Eisen J.A."/>
            <person name="Ronning C.M."/>
            <person name="Barbazuk W.B."/>
            <person name="Blanchard M."/>
            <person name="Field C."/>
            <person name="Halling C."/>
            <person name="Hinkle G."/>
            <person name="Iartchuk O."/>
            <person name="Kim H.S."/>
            <person name="Mackenzie C."/>
            <person name="Madupu R."/>
            <person name="Miller N."/>
            <person name="Shvartsbeyn A."/>
            <person name="Sullivan S.A."/>
            <person name="Vaudin M."/>
            <person name="Wiegand R."/>
            <person name="Kaplan H.B."/>
        </authorList>
    </citation>
    <scope>NUCLEOTIDE SEQUENCE [LARGE SCALE GENOMIC DNA]</scope>
    <source>
        <strain evidence="2">DK1622</strain>
    </source>
</reference>
<dbReference type="KEGG" id="mxa:MXAN_2802"/>
<dbReference type="STRING" id="246197.MXAN_2802"/>
<protein>
    <recommendedName>
        <fullName evidence="3">Methyltransferase domain-containing protein</fullName>
    </recommendedName>
</protein>
<evidence type="ECO:0008006" key="3">
    <source>
        <dbReference type="Google" id="ProtNLM"/>
    </source>
</evidence>
<keyword evidence="2" id="KW-1185">Reference proteome</keyword>
<dbReference type="PANTHER" id="PTHR36971">
    <property type="entry name" value="UNNAMED PRODUCT"/>
    <property type="match status" value="1"/>
</dbReference>
<dbReference type="PANTHER" id="PTHR36971:SF1">
    <property type="entry name" value="METHYLTRANSFERASE DOMAIN-CONTAINING PROTEIN"/>
    <property type="match status" value="1"/>
</dbReference>
<dbReference type="Proteomes" id="UP000002402">
    <property type="component" value="Chromosome"/>
</dbReference>
<sequence length="166" mass="18488">MCAPARRGLLEEAHMADKRRFDLFADFLVERFNAPRVFDVAGGQGKLNEALTKRGRAVTTFDLRHKHLPVTYAQRIFTLEEPCEAELVVGMHPDGATRIIIQYAAAHRLPFAVVPCCSDNGMPYNPWMRHLAELARESGFTIVEEVKLSMDGRARVLVGEHGAAAS</sequence>
<dbReference type="InterPro" id="IPR029063">
    <property type="entry name" value="SAM-dependent_MTases_sf"/>
</dbReference>
<dbReference type="EnsemblBacteria" id="ABF90433">
    <property type="protein sequence ID" value="ABF90433"/>
    <property type="gene ID" value="MXAN_2802"/>
</dbReference>
<gene>
    <name evidence="1" type="ordered locus">MXAN_2802</name>
</gene>
<dbReference type="eggNOG" id="ENOG502ZKQ7">
    <property type="taxonomic scope" value="Bacteria"/>
</dbReference>